<gene>
    <name evidence="7" type="ORF">G4D72_04260</name>
</gene>
<reference evidence="7 8" key="1">
    <citation type="submission" date="2020-02" db="EMBL/GenBank/DDBJ databases">
        <authorList>
            <person name="Chen W.-M."/>
        </authorList>
    </citation>
    <scope>NUCLEOTIDE SEQUENCE [LARGE SCALE GENOMIC DNA]</scope>
    <source>
        <strain evidence="7 8">KDG-16</strain>
    </source>
</reference>
<dbReference type="RefSeq" id="WP_166076377.1">
    <property type="nucleotide sequence ID" value="NZ_JAAJBT010000002.1"/>
</dbReference>
<dbReference type="SUPFAM" id="SSF54534">
    <property type="entry name" value="FKBP-like"/>
    <property type="match status" value="1"/>
</dbReference>
<dbReference type="InterPro" id="IPR001179">
    <property type="entry name" value="PPIase_FKBP_dom"/>
</dbReference>
<keyword evidence="8" id="KW-1185">Reference proteome</keyword>
<evidence type="ECO:0000256" key="2">
    <source>
        <dbReference type="ARBA" id="ARBA00013194"/>
    </source>
</evidence>
<dbReference type="PROSITE" id="PS51257">
    <property type="entry name" value="PROKAR_LIPOPROTEIN"/>
    <property type="match status" value="1"/>
</dbReference>
<dbReference type="Gene3D" id="3.10.50.40">
    <property type="match status" value="1"/>
</dbReference>
<evidence type="ECO:0000256" key="5">
    <source>
        <dbReference type="SAM" id="SignalP"/>
    </source>
</evidence>
<sequence>MKLSLRLLLLLPFIIVLVGCPSDDTNNEIPLRSYAEVYAEDIAEIEGFMDTHFMTVDGNNNVTFTKITAGNPGTPISDHPNLEFKTISKEGVDHKLYFIKLSEGLGNTNTDSDIENDNPTRLDSIFTTYKGYKTDLTVFDEASSPVWFDLGTLIQGWQELYPLFKIGNAVTDINTGLTSYSDFGSGVMFVPSGLAYFNRVSGTISSYTPIVFSFKLLNLRFKDHDGDKILSKYEYGGPTSGTALDSDADGKPDFIDFDDDNDGILTKNEIKKPSPLTGWYDYNAPELNCTFGNGKKKHLNPSASCN</sequence>
<feature type="signal peptide" evidence="5">
    <location>
        <begin position="1"/>
        <end position="18"/>
    </location>
</feature>
<proteinExistence type="predicted"/>
<evidence type="ECO:0000313" key="8">
    <source>
        <dbReference type="Proteomes" id="UP000800984"/>
    </source>
</evidence>
<evidence type="ECO:0000313" key="7">
    <source>
        <dbReference type="EMBL" id="NHM01322.1"/>
    </source>
</evidence>
<dbReference type="InterPro" id="IPR018247">
    <property type="entry name" value="EF_Hand_1_Ca_BS"/>
</dbReference>
<dbReference type="Proteomes" id="UP000800984">
    <property type="component" value="Unassembled WGS sequence"/>
</dbReference>
<keyword evidence="3 4" id="KW-0697">Rotamase</keyword>
<comment type="catalytic activity">
    <reaction evidence="1 4">
        <text>[protein]-peptidylproline (omega=180) = [protein]-peptidylproline (omega=0)</text>
        <dbReference type="Rhea" id="RHEA:16237"/>
        <dbReference type="Rhea" id="RHEA-COMP:10747"/>
        <dbReference type="Rhea" id="RHEA-COMP:10748"/>
        <dbReference type="ChEBI" id="CHEBI:83833"/>
        <dbReference type="ChEBI" id="CHEBI:83834"/>
        <dbReference type="EC" id="5.2.1.8"/>
    </reaction>
</comment>
<dbReference type="PROSITE" id="PS50059">
    <property type="entry name" value="FKBP_PPIASE"/>
    <property type="match status" value="1"/>
</dbReference>
<evidence type="ECO:0000256" key="1">
    <source>
        <dbReference type="ARBA" id="ARBA00000971"/>
    </source>
</evidence>
<evidence type="ECO:0000256" key="3">
    <source>
        <dbReference type="ARBA" id="ARBA00023110"/>
    </source>
</evidence>
<evidence type="ECO:0000259" key="6">
    <source>
        <dbReference type="PROSITE" id="PS50059"/>
    </source>
</evidence>
<feature type="domain" description="PPIase FKBP-type" evidence="6">
    <location>
        <begin position="122"/>
        <end position="220"/>
    </location>
</feature>
<accession>A0ABX0I431</accession>
<keyword evidence="4" id="KW-0413">Isomerase</keyword>
<dbReference type="PROSITE" id="PS00018">
    <property type="entry name" value="EF_HAND_1"/>
    <property type="match status" value="1"/>
</dbReference>
<protein>
    <recommendedName>
        <fullName evidence="2 4">peptidylprolyl isomerase</fullName>
        <ecNumber evidence="2 4">5.2.1.8</ecNumber>
    </recommendedName>
</protein>
<dbReference type="EC" id="5.2.1.8" evidence="2 4"/>
<keyword evidence="5" id="KW-0732">Signal</keyword>
<evidence type="ECO:0000256" key="4">
    <source>
        <dbReference type="PROSITE-ProRule" id="PRU00277"/>
    </source>
</evidence>
<dbReference type="SUPFAM" id="SSF103647">
    <property type="entry name" value="TSP type-3 repeat"/>
    <property type="match status" value="1"/>
</dbReference>
<organism evidence="7 8">
    <name type="scientific">Flavobacterium difficile</name>
    <dbReference type="NCBI Taxonomy" id="2709659"/>
    <lineage>
        <taxon>Bacteria</taxon>
        <taxon>Pseudomonadati</taxon>
        <taxon>Bacteroidota</taxon>
        <taxon>Flavobacteriia</taxon>
        <taxon>Flavobacteriales</taxon>
        <taxon>Flavobacteriaceae</taxon>
        <taxon>Flavobacterium</taxon>
    </lineage>
</organism>
<feature type="chain" id="PRO_5046403260" description="peptidylprolyl isomerase" evidence="5">
    <location>
        <begin position="19"/>
        <end position="306"/>
    </location>
</feature>
<comment type="caution">
    <text evidence="7">The sequence shown here is derived from an EMBL/GenBank/DDBJ whole genome shotgun (WGS) entry which is preliminary data.</text>
</comment>
<dbReference type="InterPro" id="IPR046357">
    <property type="entry name" value="PPIase_dom_sf"/>
</dbReference>
<name>A0ABX0I431_9FLAO</name>
<dbReference type="InterPro" id="IPR028974">
    <property type="entry name" value="TSP_type-3_rpt"/>
</dbReference>
<dbReference type="EMBL" id="JAAJBT010000002">
    <property type="protein sequence ID" value="NHM01322.1"/>
    <property type="molecule type" value="Genomic_DNA"/>
</dbReference>